<feature type="compositionally biased region" description="Acidic residues" evidence="1">
    <location>
        <begin position="56"/>
        <end position="68"/>
    </location>
</feature>
<evidence type="ECO:0000313" key="3">
    <source>
        <dbReference type="Proteomes" id="UP001165121"/>
    </source>
</evidence>
<sequence length="170" mass="18531">MTVTTSNSSAPRHQKKRALSTFYDMMAKTPALRGKMPVAALNAEELAEQAAIAESALDDNRDEDYDESAEAKPNDDAEYLEATTPPATPRSNPSPKRRKTKKAVPKQVAKATGKGKRKRAALTERSAVKRPRTESPIFLGLILRAGTLYYTVGEVLYVLTICLCVCSCAV</sequence>
<gene>
    <name evidence="2" type="ORF">Pfra01_002994700</name>
</gene>
<dbReference type="OrthoDB" id="144941at2759"/>
<accession>A0A9W7DB55</accession>
<dbReference type="AlphaFoldDB" id="A0A9W7DB55"/>
<organism evidence="2 3">
    <name type="scientific">Phytophthora fragariaefolia</name>
    <dbReference type="NCBI Taxonomy" id="1490495"/>
    <lineage>
        <taxon>Eukaryota</taxon>
        <taxon>Sar</taxon>
        <taxon>Stramenopiles</taxon>
        <taxon>Oomycota</taxon>
        <taxon>Peronosporomycetes</taxon>
        <taxon>Peronosporales</taxon>
        <taxon>Peronosporaceae</taxon>
        <taxon>Phytophthora</taxon>
    </lineage>
</organism>
<dbReference type="EMBL" id="BSXT01018965">
    <property type="protein sequence ID" value="GMG16920.1"/>
    <property type="molecule type" value="Genomic_DNA"/>
</dbReference>
<proteinExistence type="predicted"/>
<keyword evidence="3" id="KW-1185">Reference proteome</keyword>
<dbReference type="Proteomes" id="UP001165121">
    <property type="component" value="Unassembled WGS sequence"/>
</dbReference>
<evidence type="ECO:0000313" key="2">
    <source>
        <dbReference type="EMBL" id="GMG16920.1"/>
    </source>
</evidence>
<name>A0A9W7DB55_9STRA</name>
<feature type="region of interest" description="Disordered" evidence="1">
    <location>
        <begin position="52"/>
        <end position="127"/>
    </location>
</feature>
<feature type="compositionally biased region" description="Basic residues" evidence="1">
    <location>
        <begin position="95"/>
        <end position="104"/>
    </location>
</feature>
<evidence type="ECO:0000256" key="1">
    <source>
        <dbReference type="SAM" id="MobiDB-lite"/>
    </source>
</evidence>
<reference evidence="2" key="1">
    <citation type="submission" date="2023-04" db="EMBL/GenBank/DDBJ databases">
        <title>Phytophthora fragariaefolia NBRC 109709.</title>
        <authorList>
            <person name="Ichikawa N."/>
            <person name="Sato H."/>
            <person name="Tonouchi N."/>
        </authorList>
    </citation>
    <scope>NUCLEOTIDE SEQUENCE</scope>
    <source>
        <strain evidence="2">NBRC 109709</strain>
    </source>
</reference>
<protein>
    <submittedName>
        <fullName evidence="2">Unnamed protein product</fullName>
    </submittedName>
</protein>
<comment type="caution">
    <text evidence="2">The sequence shown here is derived from an EMBL/GenBank/DDBJ whole genome shotgun (WGS) entry which is preliminary data.</text>
</comment>